<name>A0ABS5KQA8_9ACTN</name>
<dbReference type="InterPro" id="IPR045651">
    <property type="entry name" value="DUF6398"/>
</dbReference>
<organism evidence="2 3">
    <name type="scientific">Catenulispora pinistramenti</name>
    <dbReference type="NCBI Taxonomy" id="2705254"/>
    <lineage>
        <taxon>Bacteria</taxon>
        <taxon>Bacillati</taxon>
        <taxon>Actinomycetota</taxon>
        <taxon>Actinomycetes</taxon>
        <taxon>Catenulisporales</taxon>
        <taxon>Catenulisporaceae</taxon>
        <taxon>Catenulispora</taxon>
    </lineage>
</organism>
<reference evidence="2 3" key="1">
    <citation type="submission" date="2020-02" db="EMBL/GenBank/DDBJ databases">
        <title>Acidophilic actinobacteria isolated from forest soil.</title>
        <authorList>
            <person name="Golinska P."/>
        </authorList>
    </citation>
    <scope>NUCLEOTIDE SEQUENCE [LARGE SCALE GENOMIC DNA]</scope>
    <source>
        <strain evidence="2 3">NL8</strain>
    </source>
</reference>
<dbReference type="EMBL" id="JAAFYZ010000043">
    <property type="protein sequence ID" value="MBS2548184.1"/>
    <property type="molecule type" value="Genomic_DNA"/>
</dbReference>
<dbReference type="Pfam" id="PF19935">
    <property type="entry name" value="DUF6398"/>
    <property type="match status" value="1"/>
</dbReference>
<accession>A0ABS5KQA8</accession>
<feature type="domain" description="DUF6398" evidence="1">
    <location>
        <begin position="25"/>
        <end position="128"/>
    </location>
</feature>
<evidence type="ECO:0000313" key="2">
    <source>
        <dbReference type="EMBL" id="MBS2548184.1"/>
    </source>
</evidence>
<dbReference type="RefSeq" id="WP_212009759.1">
    <property type="nucleotide sequence ID" value="NZ_JAAFYZ010000043.1"/>
</dbReference>
<gene>
    <name evidence="2" type="ORF">KGQ19_15050</name>
</gene>
<sequence length="177" mass="19802">MEEQVASWLKAQRVPAPALPVVADIVEITDAFCAEHLDAEYAGLCRALAVKLARKHPSPLLRGDRRIWAAGIVHTIGWVNFLADPAQTPHLKMERLAELLGVKQTTMGNKGALIRDLFGIGRFHEEFIRADMIEKNLMSWLVEVDGLIMDARSLPVPVQHELARVGIIPYVPEQEQR</sequence>
<evidence type="ECO:0000313" key="3">
    <source>
        <dbReference type="Proteomes" id="UP000730482"/>
    </source>
</evidence>
<dbReference type="Proteomes" id="UP000730482">
    <property type="component" value="Unassembled WGS sequence"/>
</dbReference>
<evidence type="ECO:0000259" key="1">
    <source>
        <dbReference type="Pfam" id="PF19935"/>
    </source>
</evidence>
<keyword evidence="3" id="KW-1185">Reference proteome</keyword>
<protein>
    <recommendedName>
        <fullName evidence="1">DUF6398 domain-containing protein</fullName>
    </recommendedName>
</protein>
<proteinExistence type="predicted"/>
<comment type="caution">
    <text evidence="2">The sequence shown here is derived from an EMBL/GenBank/DDBJ whole genome shotgun (WGS) entry which is preliminary data.</text>
</comment>